<dbReference type="AlphaFoldDB" id="A0A179EPJ1"/>
<dbReference type="PANTHER" id="PTHR42879">
    <property type="entry name" value="3-OXOACYL-(ACYL-CARRIER-PROTEIN) REDUCTASE"/>
    <property type="match status" value="1"/>
</dbReference>
<dbReference type="InterPro" id="IPR050259">
    <property type="entry name" value="SDR"/>
</dbReference>
<dbReference type="CDD" id="cd05233">
    <property type="entry name" value="SDR_c"/>
    <property type="match status" value="1"/>
</dbReference>
<dbReference type="RefSeq" id="WP_067484622.1">
    <property type="nucleotide sequence ID" value="NZ_JAQEWG010000002.1"/>
</dbReference>
<dbReference type="SUPFAM" id="SSF51735">
    <property type="entry name" value="NAD(P)-binding Rossmann-fold domains"/>
    <property type="match status" value="1"/>
</dbReference>
<proteinExistence type="inferred from homology"/>
<dbReference type="PRINTS" id="PR00081">
    <property type="entry name" value="GDHRDH"/>
</dbReference>
<dbReference type="Pfam" id="PF13561">
    <property type="entry name" value="adh_short_C2"/>
    <property type="match status" value="1"/>
</dbReference>
<accession>A0A179EPJ1</accession>
<dbReference type="InterPro" id="IPR002347">
    <property type="entry name" value="SDR_fam"/>
</dbReference>
<organism evidence="2 3">
    <name type="scientific">Enterococcus thailandicus</name>
    <dbReference type="NCBI Taxonomy" id="417368"/>
    <lineage>
        <taxon>Bacteria</taxon>
        <taxon>Bacillati</taxon>
        <taxon>Bacillota</taxon>
        <taxon>Bacilli</taxon>
        <taxon>Lactobacillales</taxon>
        <taxon>Enterococcaceae</taxon>
        <taxon>Enterococcus</taxon>
    </lineage>
</organism>
<comment type="caution">
    <text evidence="2">The sequence shown here is derived from an EMBL/GenBank/DDBJ whole genome shotgun (WGS) entry which is preliminary data.</text>
</comment>
<sequence>MPTALVMGASGDIGEAICRQLAQEGWSLYCHYHRNEKKVLNFVLDLQKCYPLQDFFMVSLDMLSMEEIPKFTQGLFQVDSVIFASGFTKYALFKEYTELDMDQLWQIHVKSPLLLLQRLETKLARSDYGRIVFIGSVYGMQGSSMETVYSAVKGAQQAFVKAYAKEVATLGITANVIAPGAVATAMNQDWSKTELTELKEAIPLGRLAQPKEVAAAVTFLLQKEAAYVTGITLPVTGGWLE</sequence>
<dbReference type="NCBIfam" id="NF047420">
    <property type="entry name" value="EF_P_mod_YmfI"/>
    <property type="match status" value="1"/>
</dbReference>
<comment type="similarity">
    <text evidence="1">Belongs to the short-chain dehydrogenases/reductases (SDR) family.</text>
</comment>
<dbReference type="Proteomes" id="UP000078516">
    <property type="component" value="Unassembled WGS sequence"/>
</dbReference>
<dbReference type="Gene3D" id="3.40.50.720">
    <property type="entry name" value="NAD(P)-binding Rossmann-like Domain"/>
    <property type="match status" value="1"/>
</dbReference>
<protein>
    <submittedName>
        <fullName evidence="2">3-oxoacyl-ACP reductase</fullName>
    </submittedName>
</protein>
<evidence type="ECO:0000313" key="2">
    <source>
        <dbReference type="EMBL" id="OAQ55151.1"/>
    </source>
</evidence>
<dbReference type="EMBL" id="LWMN01000015">
    <property type="protein sequence ID" value="OAQ55151.1"/>
    <property type="molecule type" value="Genomic_DNA"/>
</dbReference>
<reference evidence="2 3" key="1">
    <citation type="submission" date="2016-04" db="EMBL/GenBank/DDBJ databases">
        <title>Draft genome of an Enterococcus thailandicus strain isolated from bovine feces.</title>
        <authorList>
            <person name="Beukers A.G."/>
            <person name="Zaheer R."/>
            <person name="Goji N."/>
            <person name="Cook S.R."/>
            <person name="Amoako K."/>
            <person name="Chaves A.V."/>
            <person name="Ward M.P."/>
            <person name="Mcallister T.A."/>
        </authorList>
    </citation>
    <scope>NUCLEOTIDE SEQUENCE [LARGE SCALE GENOMIC DNA]</scope>
    <source>
        <strain evidence="2 3">F0711D 46</strain>
    </source>
</reference>
<evidence type="ECO:0000313" key="3">
    <source>
        <dbReference type="Proteomes" id="UP000078516"/>
    </source>
</evidence>
<dbReference type="InterPro" id="IPR036291">
    <property type="entry name" value="NAD(P)-bd_dom_sf"/>
</dbReference>
<gene>
    <name evidence="2" type="ORF">A6E74_09810</name>
</gene>
<keyword evidence="3" id="KW-1185">Reference proteome</keyword>
<name>A0A179EPJ1_ENTTH</name>
<dbReference type="PANTHER" id="PTHR42879:SF2">
    <property type="entry name" value="3-OXOACYL-[ACYL-CARRIER-PROTEIN] REDUCTASE FABG"/>
    <property type="match status" value="1"/>
</dbReference>
<evidence type="ECO:0000256" key="1">
    <source>
        <dbReference type="ARBA" id="ARBA00006484"/>
    </source>
</evidence>